<reference evidence="2" key="1">
    <citation type="journal article" date="2019" name="Int. J. Syst. Evol. Microbiol.">
        <title>The Global Catalogue of Microorganisms (GCM) 10K type strain sequencing project: providing services to taxonomists for standard genome sequencing and annotation.</title>
        <authorList>
            <consortium name="The Broad Institute Genomics Platform"/>
            <consortium name="The Broad Institute Genome Sequencing Center for Infectious Disease"/>
            <person name="Wu L."/>
            <person name="Ma J."/>
        </authorList>
    </citation>
    <scope>NUCLEOTIDE SEQUENCE [LARGE SCALE GENOMIC DNA]</scope>
    <source>
        <strain evidence="2">JCM 9651</strain>
    </source>
</reference>
<accession>A0ABP6S9S7</accession>
<dbReference type="Proteomes" id="UP001499990">
    <property type="component" value="Unassembled WGS sequence"/>
</dbReference>
<name>A0ABP6S9S7_9ACTN</name>
<evidence type="ECO:0000313" key="2">
    <source>
        <dbReference type="Proteomes" id="UP001499990"/>
    </source>
</evidence>
<evidence type="ECO:0000313" key="1">
    <source>
        <dbReference type="EMBL" id="GAA3371723.1"/>
    </source>
</evidence>
<comment type="caution">
    <text evidence="1">The sequence shown here is derived from an EMBL/GenBank/DDBJ whole genome shotgun (WGS) entry which is preliminary data.</text>
</comment>
<dbReference type="EMBL" id="BAAAYL010000001">
    <property type="protein sequence ID" value="GAA3371723.1"/>
    <property type="molecule type" value="Genomic_DNA"/>
</dbReference>
<keyword evidence="2" id="KW-1185">Reference proteome</keyword>
<proteinExistence type="predicted"/>
<gene>
    <name evidence="1" type="ORF">GCM10020367_23530</name>
</gene>
<protein>
    <submittedName>
        <fullName evidence="1">Uncharacterized protein</fullName>
    </submittedName>
</protein>
<dbReference type="RefSeq" id="WP_345036330.1">
    <property type="nucleotide sequence ID" value="NZ_BAAAYL010000001.1"/>
</dbReference>
<sequence length="83" mass="9176">MDEIVGAIVHAVFRGVAWLTMDVIGDVLLEGLVKAVKRAFRALRTRRQCRSKPRRVGAQQVADSADLASNGIVRDRRDLVSSM</sequence>
<organism evidence="1 2">
    <name type="scientific">Streptomyces sannanensis</name>
    <dbReference type="NCBI Taxonomy" id="285536"/>
    <lineage>
        <taxon>Bacteria</taxon>
        <taxon>Bacillati</taxon>
        <taxon>Actinomycetota</taxon>
        <taxon>Actinomycetes</taxon>
        <taxon>Kitasatosporales</taxon>
        <taxon>Streptomycetaceae</taxon>
        <taxon>Streptomyces</taxon>
    </lineage>
</organism>